<dbReference type="RefSeq" id="WP_150089164.1">
    <property type="nucleotide sequence ID" value="NZ_JBFUOH010000011.1"/>
</dbReference>
<dbReference type="PANTHER" id="PTHR34584:SF1">
    <property type="entry name" value="NA(+)_H(+) ANTIPORTER SUBUNIT E1"/>
    <property type="match status" value="1"/>
</dbReference>
<dbReference type="EMBL" id="VWXX01000001">
    <property type="protein sequence ID" value="KAA6187680.1"/>
    <property type="molecule type" value="Genomic_DNA"/>
</dbReference>
<keyword evidence="6 7" id="KW-0472">Membrane</keyword>
<evidence type="ECO:0000256" key="2">
    <source>
        <dbReference type="ARBA" id="ARBA00006228"/>
    </source>
</evidence>
<name>A0A5M8FV45_9GAMM</name>
<keyword evidence="3" id="KW-1003">Cell membrane</keyword>
<protein>
    <submittedName>
        <fullName evidence="8">Cation transporter</fullName>
    </submittedName>
</protein>
<evidence type="ECO:0000256" key="4">
    <source>
        <dbReference type="ARBA" id="ARBA00022692"/>
    </source>
</evidence>
<keyword evidence="4 7" id="KW-0812">Transmembrane</keyword>
<organism evidence="8 9">
    <name type="scientific">Thiohalocapsa marina</name>
    <dbReference type="NCBI Taxonomy" id="424902"/>
    <lineage>
        <taxon>Bacteria</taxon>
        <taxon>Pseudomonadati</taxon>
        <taxon>Pseudomonadota</taxon>
        <taxon>Gammaproteobacteria</taxon>
        <taxon>Chromatiales</taxon>
        <taxon>Chromatiaceae</taxon>
        <taxon>Thiohalocapsa</taxon>
    </lineage>
</organism>
<dbReference type="InterPro" id="IPR002758">
    <property type="entry name" value="Cation_antiport_E"/>
</dbReference>
<evidence type="ECO:0000256" key="6">
    <source>
        <dbReference type="ARBA" id="ARBA00023136"/>
    </source>
</evidence>
<evidence type="ECO:0000256" key="3">
    <source>
        <dbReference type="ARBA" id="ARBA00022475"/>
    </source>
</evidence>
<dbReference type="GO" id="GO:0008324">
    <property type="term" value="F:monoatomic cation transmembrane transporter activity"/>
    <property type="evidence" value="ECO:0007669"/>
    <property type="project" value="InterPro"/>
</dbReference>
<comment type="similarity">
    <text evidence="2">Belongs to the CPA3 antiporters (TC 2.A.63) subunit E family.</text>
</comment>
<dbReference type="Proteomes" id="UP000322981">
    <property type="component" value="Unassembled WGS sequence"/>
</dbReference>
<accession>A0A5M8FV45</accession>
<keyword evidence="9" id="KW-1185">Reference proteome</keyword>
<evidence type="ECO:0000313" key="8">
    <source>
        <dbReference type="EMBL" id="KAA6187680.1"/>
    </source>
</evidence>
<dbReference type="GO" id="GO:0005886">
    <property type="term" value="C:plasma membrane"/>
    <property type="evidence" value="ECO:0007669"/>
    <property type="project" value="UniProtKB-SubCell"/>
</dbReference>
<evidence type="ECO:0000256" key="1">
    <source>
        <dbReference type="ARBA" id="ARBA00004651"/>
    </source>
</evidence>
<gene>
    <name evidence="8" type="ORF">F2Q65_00060</name>
</gene>
<proteinExistence type="inferred from homology"/>
<dbReference type="PANTHER" id="PTHR34584">
    <property type="entry name" value="NA(+)/H(+) ANTIPORTER SUBUNIT E1"/>
    <property type="match status" value="1"/>
</dbReference>
<evidence type="ECO:0000256" key="5">
    <source>
        <dbReference type="ARBA" id="ARBA00022989"/>
    </source>
</evidence>
<reference evidence="8 9" key="1">
    <citation type="submission" date="2019-09" db="EMBL/GenBank/DDBJ databases">
        <title>Whole-genome sequence of the purple sulfur bacterium Thiohalocapsa marina DSM 19078.</title>
        <authorList>
            <person name="Kyndt J.A."/>
            <person name="Meyer T.E."/>
        </authorList>
    </citation>
    <scope>NUCLEOTIDE SEQUENCE [LARGE SCALE GENOMIC DNA]</scope>
    <source>
        <strain evidence="8 9">DSM 19078</strain>
    </source>
</reference>
<evidence type="ECO:0000313" key="9">
    <source>
        <dbReference type="Proteomes" id="UP000322981"/>
    </source>
</evidence>
<dbReference type="OrthoDB" id="9807187at2"/>
<comment type="subcellular location">
    <subcellularLocation>
        <location evidence="1">Cell membrane</location>
        <topology evidence="1">Multi-pass membrane protein</topology>
    </subcellularLocation>
</comment>
<dbReference type="AlphaFoldDB" id="A0A5M8FV45"/>
<comment type="caution">
    <text evidence="8">The sequence shown here is derived from an EMBL/GenBank/DDBJ whole genome shotgun (WGS) entry which is preliminary data.</text>
</comment>
<feature type="transmembrane region" description="Helical" evidence="7">
    <location>
        <begin position="20"/>
        <end position="43"/>
    </location>
</feature>
<dbReference type="Pfam" id="PF01899">
    <property type="entry name" value="MNHE"/>
    <property type="match status" value="1"/>
</dbReference>
<sequence length="160" mass="17828">MAYLILSSLTLPAFWLLLSGFWDHGLLLAFGALSVVIAAGFGLRMERLEPTCYRPAMLLRIPAYWVWLTGEIVKANIDVVKRIWWPQEHPISPTMQRLHCTQQTLLGKTIYANSITLTPGTVAIEVSDNEILVHALSGAALQDLATGDMDRRVTRLEGAR</sequence>
<evidence type="ECO:0000256" key="7">
    <source>
        <dbReference type="SAM" id="Phobius"/>
    </source>
</evidence>
<keyword evidence="5 7" id="KW-1133">Transmembrane helix</keyword>